<dbReference type="InterPro" id="IPR043128">
    <property type="entry name" value="Rev_trsase/Diguanyl_cyclase"/>
</dbReference>
<dbReference type="EMBL" id="JAUCMX010000022">
    <property type="protein sequence ID" value="KAK3513636.1"/>
    <property type="molecule type" value="Genomic_DNA"/>
</dbReference>
<evidence type="ECO:0000256" key="1">
    <source>
        <dbReference type="ARBA" id="ARBA00010879"/>
    </source>
</evidence>
<dbReference type="InterPro" id="IPR053134">
    <property type="entry name" value="RNA-dir_DNA_polymerase"/>
</dbReference>
<dbReference type="Gene3D" id="3.30.70.270">
    <property type="match status" value="2"/>
</dbReference>
<dbReference type="PROSITE" id="PS50878">
    <property type="entry name" value="RT_POL"/>
    <property type="match status" value="1"/>
</dbReference>
<protein>
    <recommendedName>
        <fullName evidence="2">ribonuclease H</fullName>
        <ecNumber evidence="2">3.1.26.4</ecNumber>
    </recommendedName>
</protein>
<evidence type="ECO:0000259" key="4">
    <source>
        <dbReference type="PROSITE" id="PS50878"/>
    </source>
</evidence>
<dbReference type="Proteomes" id="UP001274896">
    <property type="component" value="Unassembled WGS sequence"/>
</dbReference>
<comment type="caution">
    <text evidence="5">The sequence shown here is derived from an EMBL/GenBank/DDBJ whole genome shotgun (WGS) entry which is preliminary data.</text>
</comment>
<sequence>MRTETEMQCHPNEDGFPSESGSSQGFFLISSQGVCPCHRESNLPPPPHCPWDCAINLLPNAMLPKTCIYSLSLPENKAMEEYIEGALAAGYIQPSTSTAAAGFFFVEKKDVDLRSCIDYWGLNSVTIRYPYPLPLVPASLEQLRGAQIFTKLDLRSKYNLLRIRKGDEWKTAFHTTRGHYGYLVMPYSLTNAPAVFQSFINELFNDVMDKYMIAYIDDILIYSTSYEDHIHHVRRETITFLGFVISLKGVEMDKSKVQSTTKWPEPTTVKELQRFLGFKNFYKRFIRNYSSIADPLTSMLRGNPRDKALLWPRSVTQIPTSPSLWN</sequence>
<feature type="region of interest" description="Disordered" evidence="3">
    <location>
        <begin position="1"/>
        <end position="21"/>
    </location>
</feature>
<dbReference type="AlphaFoldDB" id="A0AAE0Q4M5"/>
<evidence type="ECO:0000256" key="3">
    <source>
        <dbReference type="SAM" id="MobiDB-lite"/>
    </source>
</evidence>
<accession>A0AAE0Q4M5</accession>
<gene>
    <name evidence="5" type="ORF">QTP70_028826</name>
</gene>
<feature type="domain" description="Reverse transcriptase" evidence="4">
    <location>
        <begin position="87"/>
        <end position="280"/>
    </location>
</feature>
<name>A0AAE0Q4M5_9TELE</name>
<dbReference type="GO" id="GO:0004523">
    <property type="term" value="F:RNA-DNA hybrid ribonuclease activity"/>
    <property type="evidence" value="ECO:0007669"/>
    <property type="project" value="UniProtKB-EC"/>
</dbReference>
<evidence type="ECO:0000256" key="2">
    <source>
        <dbReference type="ARBA" id="ARBA00012180"/>
    </source>
</evidence>
<dbReference type="CDD" id="cd01647">
    <property type="entry name" value="RT_LTR"/>
    <property type="match status" value="1"/>
</dbReference>
<dbReference type="SUPFAM" id="SSF56672">
    <property type="entry name" value="DNA/RNA polymerases"/>
    <property type="match status" value="1"/>
</dbReference>
<evidence type="ECO:0000313" key="5">
    <source>
        <dbReference type="EMBL" id="KAK3513636.1"/>
    </source>
</evidence>
<dbReference type="InterPro" id="IPR000477">
    <property type="entry name" value="RT_dom"/>
</dbReference>
<dbReference type="PANTHER" id="PTHR24559:SF440">
    <property type="entry name" value="RIBONUCLEASE H"/>
    <property type="match status" value="1"/>
</dbReference>
<proteinExistence type="inferred from homology"/>
<dbReference type="PANTHER" id="PTHR24559">
    <property type="entry name" value="TRANSPOSON TY3-I GAG-POL POLYPROTEIN"/>
    <property type="match status" value="1"/>
</dbReference>
<feature type="compositionally biased region" description="Basic and acidic residues" evidence="3">
    <location>
        <begin position="1"/>
        <end position="13"/>
    </location>
</feature>
<dbReference type="EC" id="3.1.26.4" evidence="2"/>
<organism evidence="5 6">
    <name type="scientific">Hemibagrus guttatus</name>
    <dbReference type="NCBI Taxonomy" id="175788"/>
    <lineage>
        <taxon>Eukaryota</taxon>
        <taxon>Metazoa</taxon>
        <taxon>Chordata</taxon>
        <taxon>Craniata</taxon>
        <taxon>Vertebrata</taxon>
        <taxon>Euteleostomi</taxon>
        <taxon>Actinopterygii</taxon>
        <taxon>Neopterygii</taxon>
        <taxon>Teleostei</taxon>
        <taxon>Ostariophysi</taxon>
        <taxon>Siluriformes</taxon>
        <taxon>Bagridae</taxon>
        <taxon>Hemibagrus</taxon>
    </lineage>
</organism>
<dbReference type="InterPro" id="IPR043502">
    <property type="entry name" value="DNA/RNA_pol_sf"/>
</dbReference>
<keyword evidence="6" id="KW-1185">Reference proteome</keyword>
<reference evidence="5" key="1">
    <citation type="submission" date="2023-06" db="EMBL/GenBank/DDBJ databases">
        <title>Male Hemibagrus guttatus genome.</title>
        <authorList>
            <person name="Bian C."/>
        </authorList>
    </citation>
    <scope>NUCLEOTIDE SEQUENCE</scope>
    <source>
        <strain evidence="5">Male_cb2023</strain>
        <tissue evidence="5">Muscle</tissue>
    </source>
</reference>
<evidence type="ECO:0000313" key="6">
    <source>
        <dbReference type="Proteomes" id="UP001274896"/>
    </source>
</evidence>
<dbReference type="Gene3D" id="3.10.10.10">
    <property type="entry name" value="HIV Type 1 Reverse Transcriptase, subunit A, domain 1"/>
    <property type="match status" value="1"/>
</dbReference>
<dbReference type="Pfam" id="PF00078">
    <property type="entry name" value="RVT_1"/>
    <property type="match status" value="1"/>
</dbReference>
<comment type="similarity">
    <text evidence="1">Belongs to the beta type-B retroviral polymerase family. HERV class-II K(HML-2) pol subfamily.</text>
</comment>